<evidence type="ECO:0000256" key="1">
    <source>
        <dbReference type="SAM" id="SignalP"/>
    </source>
</evidence>
<keyword evidence="3" id="KW-1185">Reference proteome</keyword>
<comment type="caution">
    <text evidence="2">The sequence shown here is derived from an EMBL/GenBank/DDBJ whole genome shotgun (WGS) entry which is preliminary data.</text>
</comment>
<organism evidence="2 3">
    <name type="scientific">Phytophthora citrophthora</name>
    <dbReference type="NCBI Taxonomy" id="4793"/>
    <lineage>
        <taxon>Eukaryota</taxon>
        <taxon>Sar</taxon>
        <taxon>Stramenopiles</taxon>
        <taxon>Oomycota</taxon>
        <taxon>Peronosporomycetes</taxon>
        <taxon>Peronosporales</taxon>
        <taxon>Peronosporaceae</taxon>
        <taxon>Phytophthora</taxon>
    </lineage>
</organism>
<evidence type="ECO:0000313" key="3">
    <source>
        <dbReference type="Proteomes" id="UP001259832"/>
    </source>
</evidence>
<dbReference type="Proteomes" id="UP001259832">
    <property type="component" value="Unassembled WGS sequence"/>
</dbReference>
<sequence>MKIRFFLLVLATIDATSNAFSISAVEAFVQGRNLRGFKTNDEERALGLSRMSVEKLENILTDTDGFQLVKFGKWQTKKVLPKDVTEAIRRFSPHDKRYWAIGLMYSNFLKGIKPTVSYSRLDDETLAKLSQQIANSRLVHVPESVPTPSWSELYTAVSDILRKKAASYFQPSS</sequence>
<name>A0AAD9G003_9STRA</name>
<accession>A0AAD9G003</accession>
<evidence type="ECO:0008006" key="4">
    <source>
        <dbReference type="Google" id="ProtNLM"/>
    </source>
</evidence>
<protein>
    <recommendedName>
        <fullName evidence="4">RxLR effector protein</fullName>
    </recommendedName>
</protein>
<dbReference type="EMBL" id="JASMQC010000052">
    <property type="protein sequence ID" value="KAK1929098.1"/>
    <property type="molecule type" value="Genomic_DNA"/>
</dbReference>
<gene>
    <name evidence="2" type="ORF">P3T76_015391</name>
</gene>
<feature type="signal peptide" evidence="1">
    <location>
        <begin position="1"/>
        <end position="19"/>
    </location>
</feature>
<feature type="chain" id="PRO_5042062665" description="RxLR effector protein" evidence="1">
    <location>
        <begin position="20"/>
        <end position="173"/>
    </location>
</feature>
<keyword evidence="1" id="KW-0732">Signal</keyword>
<reference evidence="2" key="1">
    <citation type="submission" date="2023-08" db="EMBL/GenBank/DDBJ databases">
        <title>Reference Genome Resource for the Citrus Pathogen Phytophthora citrophthora.</title>
        <authorList>
            <person name="Moller H."/>
            <person name="Coetzee B."/>
            <person name="Rose L.J."/>
            <person name="Van Niekerk J.M."/>
        </authorList>
    </citation>
    <scope>NUCLEOTIDE SEQUENCE</scope>
    <source>
        <strain evidence="2">STE-U-9442</strain>
    </source>
</reference>
<evidence type="ECO:0000313" key="2">
    <source>
        <dbReference type="EMBL" id="KAK1929098.1"/>
    </source>
</evidence>
<dbReference type="AlphaFoldDB" id="A0AAD9G003"/>
<proteinExistence type="predicted"/>